<dbReference type="GO" id="GO:0033104">
    <property type="term" value="C:type VI protein secretion system complex"/>
    <property type="evidence" value="ECO:0007669"/>
    <property type="project" value="InterPro"/>
</dbReference>
<proteinExistence type="predicted"/>
<dbReference type="AlphaFoldDB" id="A0A5B2VY13"/>
<dbReference type="Proteomes" id="UP000324611">
    <property type="component" value="Unassembled WGS sequence"/>
</dbReference>
<keyword evidence="2" id="KW-1185">Reference proteome</keyword>
<sequence>MSFKSEFEVAGKKFVVKHCSYDLSQEVDATGRPSAITRGGRIRLTVESTGETDLFEWMVNNFERKDGKITFYKRDSDSKLKEVNFKEGYLVKFEESFDSDNPNPMTITFTISARELTSGSGTHVNQWVG</sequence>
<dbReference type="Pfam" id="PF17642">
    <property type="entry name" value="TssD"/>
    <property type="match status" value="1"/>
</dbReference>
<dbReference type="EMBL" id="VUOC01000002">
    <property type="protein sequence ID" value="KAA2243714.1"/>
    <property type="molecule type" value="Genomic_DNA"/>
</dbReference>
<accession>A0A5B2VY13</accession>
<reference evidence="1 2" key="1">
    <citation type="submission" date="2019-09" db="EMBL/GenBank/DDBJ databases">
        <title>Chitinophaga ginsengihumi sp. nov., isolated from soil of ginseng rhizosphere.</title>
        <authorList>
            <person name="Lee J."/>
        </authorList>
    </citation>
    <scope>NUCLEOTIDE SEQUENCE [LARGE SCALE GENOMIC DNA]</scope>
    <source>
        <strain evidence="1 2">BN140078</strain>
    </source>
</reference>
<evidence type="ECO:0000313" key="1">
    <source>
        <dbReference type="EMBL" id="KAA2243714.1"/>
    </source>
</evidence>
<organism evidence="1 2">
    <name type="scientific">Chitinophaga agrisoli</name>
    <dbReference type="NCBI Taxonomy" id="2607653"/>
    <lineage>
        <taxon>Bacteria</taxon>
        <taxon>Pseudomonadati</taxon>
        <taxon>Bacteroidota</taxon>
        <taxon>Chitinophagia</taxon>
        <taxon>Chitinophagales</taxon>
        <taxon>Chitinophagaceae</taxon>
        <taxon>Chitinophaga</taxon>
    </lineage>
</organism>
<protein>
    <submittedName>
        <fullName evidence="1">Phage tail protein</fullName>
    </submittedName>
</protein>
<reference evidence="1 2" key="2">
    <citation type="submission" date="2019-09" db="EMBL/GenBank/DDBJ databases">
        <authorList>
            <person name="Jin C."/>
        </authorList>
    </citation>
    <scope>NUCLEOTIDE SEQUENCE [LARGE SCALE GENOMIC DNA]</scope>
    <source>
        <strain evidence="1 2">BN140078</strain>
    </source>
</reference>
<evidence type="ECO:0000313" key="2">
    <source>
        <dbReference type="Proteomes" id="UP000324611"/>
    </source>
</evidence>
<name>A0A5B2VY13_9BACT</name>
<comment type="caution">
    <text evidence="1">The sequence shown here is derived from an EMBL/GenBank/DDBJ whole genome shotgun (WGS) entry which is preliminary data.</text>
</comment>
<dbReference type="RefSeq" id="WP_149838589.1">
    <property type="nucleotide sequence ID" value="NZ_VUOC01000002.1"/>
</dbReference>
<gene>
    <name evidence="1" type="ORF">F0L74_14645</name>
</gene>
<dbReference type="InterPro" id="IPR041408">
    <property type="entry name" value="Hcp_Tssd"/>
</dbReference>